<evidence type="ECO:0008006" key="4">
    <source>
        <dbReference type="Google" id="ProtNLM"/>
    </source>
</evidence>
<dbReference type="EMBL" id="JARQZJ010000017">
    <property type="protein sequence ID" value="KAK9873225.1"/>
    <property type="molecule type" value="Genomic_DNA"/>
</dbReference>
<evidence type="ECO:0000313" key="3">
    <source>
        <dbReference type="Proteomes" id="UP001431783"/>
    </source>
</evidence>
<proteinExistence type="predicted"/>
<dbReference type="SUPFAM" id="SSF48452">
    <property type="entry name" value="TPR-like"/>
    <property type="match status" value="1"/>
</dbReference>
<comment type="caution">
    <text evidence="2">The sequence shown here is derived from an EMBL/GenBank/DDBJ whole genome shotgun (WGS) entry which is preliminary data.</text>
</comment>
<accession>A0AAW1TXA7</accession>
<keyword evidence="3" id="KW-1185">Reference proteome</keyword>
<feature type="region of interest" description="Disordered" evidence="1">
    <location>
        <begin position="371"/>
        <end position="404"/>
    </location>
</feature>
<dbReference type="PANTHER" id="PTHR14700:SF0">
    <property type="entry name" value="PENTATRICOPEPTIDE REPEAT-CONTAINING PROTEIN 2, MITOCHONDRIAL"/>
    <property type="match status" value="1"/>
</dbReference>
<dbReference type="GO" id="GO:0003723">
    <property type="term" value="F:RNA binding"/>
    <property type="evidence" value="ECO:0007669"/>
    <property type="project" value="TreeGrafter"/>
</dbReference>
<dbReference type="InterPro" id="IPR011990">
    <property type="entry name" value="TPR-like_helical_dom_sf"/>
</dbReference>
<feature type="compositionally biased region" description="Polar residues" evidence="1">
    <location>
        <begin position="371"/>
        <end position="390"/>
    </location>
</feature>
<sequence length="404" mass="47157">MFKMTVNLGKFFHRAALNQSFRNGDKIIPHGSVSVLDIGFKRTLFSKESMGIDAFEQQRERTKIQLSNLEEKFKTRMQEYVNDEHNMIFSEDLKNMVHLANNDQEVSLVVSMIERFNKQNKQLRFGNFKFGTIVMRLFHILNKPDVAIECFRKEESSDFFNQLMTFQIYLDLLFENQMYKEILQEFESILNRQIEGAMFPRNSVVLVFAACYKLNTNESLEYAFKVWKKLEVSGYYASRRAVTYCAALALKQGKLNEALEIVSTARNQSYTTVRNIKALVLTKLGRLEDVIVLLKSVLSQDMQGSETHTFNSDVFEEIKKSFQEAENSELSVDFNRIEQLFQKQGHISNKTLDEQLFTEIRIPFINKQQGNINHNRQRNTYGFRNSNQNYIRGAPQRPGLEDLV</sequence>
<organism evidence="2 3">
    <name type="scientific">Henosepilachna vigintioctopunctata</name>
    <dbReference type="NCBI Taxonomy" id="420089"/>
    <lineage>
        <taxon>Eukaryota</taxon>
        <taxon>Metazoa</taxon>
        <taxon>Ecdysozoa</taxon>
        <taxon>Arthropoda</taxon>
        <taxon>Hexapoda</taxon>
        <taxon>Insecta</taxon>
        <taxon>Pterygota</taxon>
        <taxon>Neoptera</taxon>
        <taxon>Endopterygota</taxon>
        <taxon>Coleoptera</taxon>
        <taxon>Polyphaga</taxon>
        <taxon>Cucujiformia</taxon>
        <taxon>Coccinelloidea</taxon>
        <taxon>Coccinellidae</taxon>
        <taxon>Epilachninae</taxon>
        <taxon>Epilachnini</taxon>
        <taxon>Henosepilachna</taxon>
    </lineage>
</organism>
<evidence type="ECO:0000313" key="2">
    <source>
        <dbReference type="EMBL" id="KAK9873225.1"/>
    </source>
</evidence>
<dbReference type="AlphaFoldDB" id="A0AAW1TXA7"/>
<dbReference type="Gene3D" id="1.25.40.1040">
    <property type="match status" value="1"/>
</dbReference>
<dbReference type="GO" id="GO:0005739">
    <property type="term" value="C:mitochondrion"/>
    <property type="evidence" value="ECO:0007669"/>
    <property type="project" value="InterPro"/>
</dbReference>
<dbReference type="Proteomes" id="UP001431783">
    <property type="component" value="Unassembled WGS sequence"/>
</dbReference>
<name>A0AAW1TXA7_9CUCU</name>
<reference evidence="2 3" key="1">
    <citation type="submission" date="2023-03" db="EMBL/GenBank/DDBJ databases">
        <title>Genome insight into feeding habits of ladybird beetles.</title>
        <authorList>
            <person name="Li H.-S."/>
            <person name="Huang Y.-H."/>
            <person name="Pang H."/>
        </authorList>
    </citation>
    <scope>NUCLEOTIDE SEQUENCE [LARGE SCALE GENOMIC DNA]</scope>
    <source>
        <strain evidence="2">SYSU_2023b</strain>
        <tissue evidence="2">Whole body</tissue>
    </source>
</reference>
<gene>
    <name evidence="2" type="ORF">WA026_021717</name>
</gene>
<dbReference type="GO" id="GO:0050684">
    <property type="term" value="P:regulation of mRNA processing"/>
    <property type="evidence" value="ECO:0007669"/>
    <property type="project" value="InterPro"/>
</dbReference>
<dbReference type="PANTHER" id="PTHR14700">
    <property type="entry name" value="PENTATRICOPEPTIDE REPEAT-CONTAINING PROTEIN 2, MITOCHONDRIAL"/>
    <property type="match status" value="1"/>
</dbReference>
<dbReference type="InterPro" id="IPR034629">
    <property type="entry name" value="PTCD2"/>
</dbReference>
<dbReference type="GO" id="GO:0007005">
    <property type="term" value="P:mitochondrion organization"/>
    <property type="evidence" value="ECO:0007669"/>
    <property type="project" value="TreeGrafter"/>
</dbReference>
<evidence type="ECO:0000256" key="1">
    <source>
        <dbReference type="SAM" id="MobiDB-lite"/>
    </source>
</evidence>
<protein>
    <recommendedName>
        <fullName evidence="4">Pentatricopeptide repeat-containing protein 2</fullName>
    </recommendedName>
</protein>